<evidence type="ECO:0000256" key="6">
    <source>
        <dbReference type="SAM" id="Phobius"/>
    </source>
</evidence>
<feature type="transmembrane region" description="Helical" evidence="6">
    <location>
        <begin position="95"/>
        <end position="117"/>
    </location>
</feature>
<feature type="transmembrane region" description="Helical" evidence="6">
    <location>
        <begin position="239"/>
        <end position="267"/>
    </location>
</feature>
<keyword evidence="4 6" id="KW-1133">Transmembrane helix</keyword>
<evidence type="ECO:0000256" key="2">
    <source>
        <dbReference type="ARBA" id="ARBA00022475"/>
    </source>
</evidence>
<comment type="caution">
    <text evidence="7">The sequence shown here is derived from an EMBL/GenBank/DDBJ whole genome shotgun (WGS) entry which is preliminary data.</text>
</comment>
<evidence type="ECO:0000256" key="3">
    <source>
        <dbReference type="ARBA" id="ARBA00022692"/>
    </source>
</evidence>
<evidence type="ECO:0000256" key="4">
    <source>
        <dbReference type="ARBA" id="ARBA00022989"/>
    </source>
</evidence>
<protein>
    <recommendedName>
        <fullName evidence="9">Polysaccharide biosynthesis protein C-terminal domain-containing protein</fullName>
    </recommendedName>
</protein>
<dbReference type="InterPro" id="IPR050833">
    <property type="entry name" value="Poly_Biosynth_Transport"/>
</dbReference>
<dbReference type="AlphaFoldDB" id="A0A1F8F1E9"/>
<dbReference type="PANTHER" id="PTHR30250">
    <property type="entry name" value="PST FAMILY PREDICTED COLANIC ACID TRANSPORTER"/>
    <property type="match status" value="1"/>
</dbReference>
<feature type="transmembrane region" description="Helical" evidence="6">
    <location>
        <begin position="172"/>
        <end position="191"/>
    </location>
</feature>
<reference evidence="7 8" key="1">
    <citation type="journal article" date="2016" name="Nat. Commun.">
        <title>Thousands of microbial genomes shed light on interconnected biogeochemical processes in an aquifer system.</title>
        <authorList>
            <person name="Anantharaman K."/>
            <person name="Brown C.T."/>
            <person name="Hug L.A."/>
            <person name="Sharon I."/>
            <person name="Castelle C.J."/>
            <person name="Probst A.J."/>
            <person name="Thomas B.C."/>
            <person name="Singh A."/>
            <person name="Wilkins M.J."/>
            <person name="Karaoz U."/>
            <person name="Brodie E.L."/>
            <person name="Williams K.H."/>
            <person name="Hubbard S.S."/>
            <person name="Banfield J.F."/>
        </authorList>
    </citation>
    <scope>NUCLEOTIDE SEQUENCE [LARGE SCALE GENOMIC DNA]</scope>
</reference>
<feature type="transmembrane region" description="Helical" evidence="6">
    <location>
        <begin position="21"/>
        <end position="45"/>
    </location>
</feature>
<evidence type="ECO:0008006" key="9">
    <source>
        <dbReference type="Google" id="ProtNLM"/>
    </source>
</evidence>
<organism evidence="7 8">
    <name type="scientific">Candidatus Yanofskybacteria bacterium RIFCSPHIGHO2_02_FULL_38_22b</name>
    <dbReference type="NCBI Taxonomy" id="1802673"/>
    <lineage>
        <taxon>Bacteria</taxon>
        <taxon>Candidatus Yanofskyibacteriota</taxon>
    </lineage>
</organism>
<feature type="transmembrane region" description="Helical" evidence="6">
    <location>
        <begin position="411"/>
        <end position="433"/>
    </location>
</feature>
<dbReference type="Proteomes" id="UP000176834">
    <property type="component" value="Unassembled WGS sequence"/>
</dbReference>
<feature type="transmembrane region" description="Helical" evidence="6">
    <location>
        <begin position="319"/>
        <end position="342"/>
    </location>
</feature>
<keyword evidence="2" id="KW-1003">Cell membrane</keyword>
<keyword evidence="5 6" id="KW-0472">Membrane</keyword>
<proteinExistence type="predicted"/>
<feature type="transmembrane region" description="Helical" evidence="6">
    <location>
        <begin position="51"/>
        <end position="70"/>
    </location>
</feature>
<evidence type="ECO:0000313" key="7">
    <source>
        <dbReference type="EMBL" id="OGN06945.1"/>
    </source>
</evidence>
<feature type="transmembrane region" description="Helical" evidence="6">
    <location>
        <begin position="279"/>
        <end position="298"/>
    </location>
</feature>
<feature type="transmembrane region" description="Helical" evidence="6">
    <location>
        <begin position="129"/>
        <end position="151"/>
    </location>
</feature>
<feature type="transmembrane region" description="Helical" evidence="6">
    <location>
        <begin position="197"/>
        <end position="218"/>
    </location>
</feature>
<feature type="transmembrane region" description="Helical" evidence="6">
    <location>
        <begin position="354"/>
        <end position="375"/>
    </location>
</feature>
<dbReference type="EMBL" id="MGJN01000012">
    <property type="protein sequence ID" value="OGN06945.1"/>
    <property type="molecule type" value="Genomic_DNA"/>
</dbReference>
<keyword evidence="3 6" id="KW-0812">Transmembrane</keyword>
<feature type="transmembrane region" description="Helical" evidence="6">
    <location>
        <begin position="387"/>
        <end position="405"/>
    </location>
</feature>
<evidence type="ECO:0000256" key="5">
    <source>
        <dbReference type="ARBA" id="ARBA00023136"/>
    </source>
</evidence>
<evidence type="ECO:0000256" key="1">
    <source>
        <dbReference type="ARBA" id="ARBA00004651"/>
    </source>
</evidence>
<dbReference type="PANTHER" id="PTHR30250:SF11">
    <property type="entry name" value="O-ANTIGEN TRANSPORTER-RELATED"/>
    <property type="match status" value="1"/>
</dbReference>
<sequence>MILSLKNKLEFFRQSLFVRNVATLQIGSFGGTLVQAVFGILIARLLQPELFGIYSLSIGLAALVGLLLGAGMQDAVSTLVSSAYAKNDKDELRDVLAFLLKITFYAGIVTLLIFFFTPSLANHFYGDSMIGWYAGIILLAVFFSTSFNAIVQLALQVAGRIKPLSLIIFGDQFLRSGLAFIFVFFGLGVLGGVSGHLVGAVSIFIFSLFVWAWLNRAYGIFPSLRDLFKNIWPVSLKKYFGFSLWVAVDRNMGNLFMALPVVLTGIYVSSAEVSFFKLAFGYLNLVLSLLGPVSVLLNMQFPKIQIEDPAKLKKKFMKVSLFGLAISTILTLAAVIISPLAFKILYGESFVPSVSYVFGLLAYGALYGIGVGLGPMWRAINKVKTSILINFIILGAGIPLGLWLIKNYGLWGAVIMVTIWFTVSHMISFAYLVRKLK</sequence>
<name>A0A1F8F1E9_9BACT</name>
<evidence type="ECO:0000313" key="8">
    <source>
        <dbReference type="Proteomes" id="UP000176834"/>
    </source>
</evidence>
<gene>
    <name evidence="7" type="ORF">A3B86_03280</name>
</gene>
<accession>A0A1F8F1E9</accession>
<dbReference type="Pfam" id="PF13440">
    <property type="entry name" value="Polysacc_synt_3"/>
    <property type="match status" value="1"/>
</dbReference>
<dbReference type="GO" id="GO:0005886">
    <property type="term" value="C:plasma membrane"/>
    <property type="evidence" value="ECO:0007669"/>
    <property type="project" value="UniProtKB-SubCell"/>
</dbReference>
<comment type="subcellular location">
    <subcellularLocation>
        <location evidence="1">Cell membrane</location>
        <topology evidence="1">Multi-pass membrane protein</topology>
    </subcellularLocation>
</comment>